<proteinExistence type="predicted"/>
<evidence type="ECO:0000313" key="2">
    <source>
        <dbReference type="Proteomes" id="UP000315908"/>
    </source>
</evidence>
<dbReference type="OrthoDB" id="714359at2"/>
<comment type="caution">
    <text evidence="1">The sequence shown here is derived from an EMBL/GenBank/DDBJ whole genome shotgun (WGS) entry which is preliminary data.</text>
</comment>
<name>A0A562MSQ6_9SPHI</name>
<dbReference type="EMBL" id="VLKR01000004">
    <property type="protein sequence ID" value="TWI22889.1"/>
    <property type="molecule type" value="Genomic_DNA"/>
</dbReference>
<protein>
    <submittedName>
        <fullName evidence="1">Uncharacterized protein</fullName>
    </submittedName>
</protein>
<dbReference type="RefSeq" id="WP_158638795.1">
    <property type="nucleotide sequence ID" value="NZ_JBPFQW010000034.1"/>
</dbReference>
<evidence type="ECO:0000313" key="1">
    <source>
        <dbReference type="EMBL" id="TWI22889.1"/>
    </source>
</evidence>
<accession>A0A562MSQ6</accession>
<dbReference type="AlphaFoldDB" id="A0A562MSQ6"/>
<sequence>MENYLMMFNNTIEFLKKNNLKYEYMKFSSGSIMLDVWFNKKFYVFQFEPNQIGFSEVDENVGFDAIPDKIILNSDMLRLVLTSLV</sequence>
<reference evidence="1 2" key="1">
    <citation type="journal article" date="2015" name="Stand. Genomic Sci.">
        <title>Genomic Encyclopedia of Bacterial and Archaeal Type Strains, Phase III: the genomes of soil and plant-associated and newly described type strains.</title>
        <authorList>
            <person name="Whitman W.B."/>
            <person name="Woyke T."/>
            <person name="Klenk H.P."/>
            <person name="Zhou Y."/>
            <person name="Lilburn T.G."/>
            <person name="Beck B.J."/>
            <person name="De Vos P."/>
            <person name="Vandamme P."/>
            <person name="Eisen J.A."/>
            <person name="Garrity G."/>
            <person name="Hugenholtz P."/>
            <person name="Kyrpides N.C."/>
        </authorList>
    </citation>
    <scope>NUCLEOTIDE SEQUENCE [LARGE SCALE GENOMIC DNA]</scope>
    <source>
        <strain evidence="1 2">CGMCC 1.6855</strain>
    </source>
</reference>
<organism evidence="1 2">
    <name type="scientific">Sphingobacterium siyangense</name>
    <dbReference type="NCBI Taxonomy" id="459529"/>
    <lineage>
        <taxon>Bacteria</taxon>
        <taxon>Pseudomonadati</taxon>
        <taxon>Bacteroidota</taxon>
        <taxon>Sphingobacteriia</taxon>
        <taxon>Sphingobacteriales</taxon>
        <taxon>Sphingobacteriaceae</taxon>
        <taxon>Sphingobacterium</taxon>
    </lineage>
</organism>
<dbReference type="Proteomes" id="UP000315908">
    <property type="component" value="Unassembled WGS sequence"/>
</dbReference>
<gene>
    <name evidence="1" type="ORF">IQ31_01090</name>
</gene>